<feature type="domain" description="F5/8 type C" evidence="3">
    <location>
        <begin position="222"/>
        <end position="288"/>
    </location>
</feature>
<dbReference type="InterPro" id="IPR035983">
    <property type="entry name" value="Hect_E3_ubiquitin_ligase"/>
</dbReference>
<evidence type="ECO:0000259" key="5">
    <source>
        <dbReference type="PROSITE" id="PS51284"/>
    </source>
</evidence>
<dbReference type="Gene3D" id="2.60.120.260">
    <property type="entry name" value="Galactose-binding domain-like"/>
    <property type="match status" value="1"/>
</dbReference>
<dbReference type="InterPro" id="IPR000421">
    <property type="entry name" value="FA58C"/>
</dbReference>
<dbReference type="AlphaFoldDB" id="A0AAE1DDX2"/>
<dbReference type="SUPFAM" id="SSF49785">
    <property type="entry name" value="Galactose-binding domain-like"/>
    <property type="match status" value="1"/>
</dbReference>
<dbReference type="Pfam" id="PF03256">
    <property type="entry name" value="ANAPC10"/>
    <property type="match status" value="1"/>
</dbReference>
<protein>
    <recommendedName>
        <fullName evidence="8">E3 ubiquitin-protein ligase HECTD3</fullName>
    </recommendedName>
</protein>
<keyword evidence="1 2" id="KW-0833">Ubl conjugation pathway</keyword>
<dbReference type="GO" id="GO:0043161">
    <property type="term" value="P:proteasome-mediated ubiquitin-dependent protein catabolic process"/>
    <property type="evidence" value="ECO:0007669"/>
    <property type="project" value="TreeGrafter"/>
</dbReference>
<organism evidence="6 7">
    <name type="scientific">Elysia crispata</name>
    <name type="common">lettuce slug</name>
    <dbReference type="NCBI Taxonomy" id="231223"/>
    <lineage>
        <taxon>Eukaryota</taxon>
        <taxon>Metazoa</taxon>
        <taxon>Spiralia</taxon>
        <taxon>Lophotrochozoa</taxon>
        <taxon>Mollusca</taxon>
        <taxon>Gastropoda</taxon>
        <taxon>Heterobranchia</taxon>
        <taxon>Euthyneura</taxon>
        <taxon>Panpulmonata</taxon>
        <taxon>Sacoglossa</taxon>
        <taxon>Placobranchoidea</taxon>
        <taxon>Plakobranchidae</taxon>
        <taxon>Elysia</taxon>
    </lineage>
</organism>
<feature type="domain" description="DOC" evidence="5">
    <location>
        <begin position="207"/>
        <end position="390"/>
    </location>
</feature>
<dbReference type="Gene3D" id="3.30.2410.10">
    <property type="entry name" value="Hect, E3 ligase catalytic domain"/>
    <property type="match status" value="1"/>
</dbReference>
<reference evidence="6" key="1">
    <citation type="journal article" date="2023" name="G3 (Bethesda)">
        <title>A reference genome for the long-term kleptoplast-retaining sea slug Elysia crispata morphotype clarki.</title>
        <authorList>
            <person name="Eastman K.E."/>
            <person name="Pendleton A.L."/>
            <person name="Shaikh M.A."/>
            <person name="Suttiyut T."/>
            <person name="Ogas R."/>
            <person name="Tomko P."/>
            <person name="Gavelis G."/>
            <person name="Widhalm J.R."/>
            <person name="Wisecaver J.H."/>
        </authorList>
    </citation>
    <scope>NUCLEOTIDE SEQUENCE</scope>
    <source>
        <strain evidence="6">ECLA1</strain>
    </source>
</reference>
<feature type="domain" description="HECT" evidence="4">
    <location>
        <begin position="531"/>
        <end position="855"/>
    </location>
</feature>
<dbReference type="EMBL" id="JAWDGP010004190">
    <property type="protein sequence ID" value="KAK3766922.1"/>
    <property type="molecule type" value="Genomic_DNA"/>
</dbReference>
<dbReference type="PROSITE" id="PS50237">
    <property type="entry name" value="HECT"/>
    <property type="match status" value="1"/>
</dbReference>
<dbReference type="PROSITE" id="PS51284">
    <property type="entry name" value="DOC"/>
    <property type="match status" value="1"/>
</dbReference>
<evidence type="ECO:0000313" key="6">
    <source>
        <dbReference type="EMBL" id="KAK3766922.1"/>
    </source>
</evidence>
<dbReference type="InterPro" id="IPR008979">
    <property type="entry name" value="Galactose-bd-like_sf"/>
</dbReference>
<dbReference type="GO" id="GO:0004842">
    <property type="term" value="F:ubiquitin-protein transferase activity"/>
    <property type="evidence" value="ECO:0007669"/>
    <property type="project" value="InterPro"/>
</dbReference>
<dbReference type="SMART" id="SM01337">
    <property type="entry name" value="APC10"/>
    <property type="match status" value="1"/>
</dbReference>
<dbReference type="SUPFAM" id="SSF56204">
    <property type="entry name" value="Hect, E3 ligase catalytic domain"/>
    <property type="match status" value="1"/>
</dbReference>
<dbReference type="InterPro" id="IPR004939">
    <property type="entry name" value="APC_su10/DOC_dom"/>
</dbReference>
<dbReference type="Gene3D" id="3.30.2160.10">
    <property type="entry name" value="Hect, E3 ligase catalytic domain"/>
    <property type="match status" value="1"/>
</dbReference>
<evidence type="ECO:0000259" key="4">
    <source>
        <dbReference type="PROSITE" id="PS50237"/>
    </source>
</evidence>
<dbReference type="PANTHER" id="PTHR46654">
    <property type="entry name" value="E3 UBIQUITIN-PROTEIN LIGASE HECTD3"/>
    <property type="match status" value="1"/>
</dbReference>
<accession>A0AAE1DDX2</accession>
<dbReference type="InterPro" id="IPR000569">
    <property type="entry name" value="HECT_dom"/>
</dbReference>
<comment type="caution">
    <text evidence="6">The sequence shown here is derived from an EMBL/GenBank/DDBJ whole genome shotgun (WGS) entry which is preliminary data.</text>
</comment>
<evidence type="ECO:0000259" key="3">
    <source>
        <dbReference type="PROSITE" id="PS50022"/>
    </source>
</evidence>
<evidence type="ECO:0000256" key="2">
    <source>
        <dbReference type="PROSITE-ProRule" id="PRU00104"/>
    </source>
</evidence>
<feature type="active site" description="Glycyl thioester intermediate" evidence="2">
    <location>
        <position position="821"/>
    </location>
</feature>
<proteinExistence type="predicted"/>
<dbReference type="SMART" id="SM00119">
    <property type="entry name" value="HECTc"/>
    <property type="match status" value="1"/>
</dbReference>
<evidence type="ECO:0000256" key="1">
    <source>
        <dbReference type="ARBA" id="ARBA00022786"/>
    </source>
</evidence>
<dbReference type="PROSITE" id="PS50022">
    <property type="entry name" value="FA58C_3"/>
    <property type="match status" value="1"/>
</dbReference>
<name>A0AAE1DDX2_9GAST</name>
<gene>
    <name evidence="6" type="ORF">RRG08_040443</name>
</gene>
<dbReference type="Proteomes" id="UP001283361">
    <property type="component" value="Unassembled WGS sequence"/>
</dbReference>
<evidence type="ECO:0008006" key="8">
    <source>
        <dbReference type="Google" id="ProtNLM"/>
    </source>
</evidence>
<evidence type="ECO:0000313" key="7">
    <source>
        <dbReference type="Proteomes" id="UP001283361"/>
    </source>
</evidence>
<dbReference type="Pfam" id="PF00632">
    <property type="entry name" value="HECT"/>
    <property type="match status" value="1"/>
</dbReference>
<dbReference type="InterPro" id="IPR042469">
    <property type="entry name" value="HECTD3"/>
</dbReference>
<dbReference type="PANTHER" id="PTHR46654:SF1">
    <property type="entry name" value="E3 UBIQUITIN-PROTEIN LIGASE HECTD3"/>
    <property type="match status" value="1"/>
</dbReference>
<dbReference type="Gene3D" id="3.90.1750.10">
    <property type="entry name" value="Hect, E3 ligase catalytic domains"/>
    <property type="match status" value="1"/>
</dbReference>
<sequence length="855" mass="97364">MTENINPNIPAARRKIARIRCLQDCINCLQTRKPFPDCLCYVPSQLEYTATCKTTFKFLEEPRKGSKVVKEVAVTPSTSLLVSGEDLCTDEGKWLRVMKVNGASSSTDTTAEHTLPGDGAWLLLFSSRSSTDDTLMAVPVRSEEEKKEENKTSALFFKITVPKIKSWEGVVEETYAPILKKHRGEILPPDENAVKRLKSLEKGWTMEHDSRLVQLMSQNLFQEAENLGSLRGFVDSIGVSSYSAGDGETANLTDDDPNTYWETDGSEGMHWLRLNMRKGTIIKSLSLTVSLADDNYLPETIIVVAGEADDSKVLNIVNIDWDKTTETEIKLLSNLTEHYAIVTIRIKSCRSHGIDTRIRSINLHCLEERSLGFDQDFFKEEQLVRYPQLQSFSREIIYRRSIVLQRFIWLLDSVIHCLIPAWQLAIDNNYSNDYNSVINMQHLRQILPLSRKRLTLIDTLLKVSASDPVDRKIVYLNRHAALAHRADPSASPNYSSTVFMQLYEGLKPRNRSSSPLTYRWSTAYDQWWECKFISEGIVDQGGGFRDSLSDLAEELCPSDPDAAMALPFFVRTPNQTNDDGNVNRDCYIPNPSCTDLEKYEWIGQLMGACFRGREILILSLAPYVWKRLVGESSTWLQDFPTVDAAEVGLIESLTNMDPETFALTGRMWSMLLSDGSPVTLKCDDDGNPCPLGYDEREDYAQQVRDIRLAECDKQIKALRTGLLKVVPEAALEMLTWQELETRVCGEPEITVEALIKNTYYQHIEEYDQRVKYFWSAVKNFTNEERSRLLRFITGRRRLPVSIFISMGKNDSDDPLPESSTCCNTLHLPKYSDEKTAEDRLRYAVYNCVSIDTDEY</sequence>
<keyword evidence="7" id="KW-1185">Reference proteome</keyword>